<evidence type="ECO:0000313" key="2">
    <source>
        <dbReference type="Proteomes" id="UP000249304"/>
    </source>
</evidence>
<evidence type="ECO:0000313" key="1">
    <source>
        <dbReference type="EMBL" id="PZG13363.1"/>
    </source>
</evidence>
<sequence length="77" mass="8067">MATAALGVRAHCGWAVLVAVGGGVNTPELQLHDGGRRSTTPSLAEQLYRAATGLGLDEPGELICPWRSASRRRPDAT</sequence>
<proteinExistence type="predicted"/>
<keyword evidence="2" id="KW-1185">Reference proteome</keyword>
<accession>A0A2W2DS13</accession>
<organism evidence="1 2">
    <name type="scientific">Nonomuraea aridisoli</name>
    <dbReference type="NCBI Taxonomy" id="2070368"/>
    <lineage>
        <taxon>Bacteria</taxon>
        <taxon>Bacillati</taxon>
        <taxon>Actinomycetota</taxon>
        <taxon>Actinomycetes</taxon>
        <taxon>Streptosporangiales</taxon>
        <taxon>Streptosporangiaceae</taxon>
        <taxon>Nonomuraea</taxon>
    </lineage>
</organism>
<dbReference type="EMBL" id="POUD01000158">
    <property type="protein sequence ID" value="PZG13363.1"/>
    <property type="molecule type" value="Genomic_DNA"/>
</dbReference>
<reference evidence="1 2" key="1">
    <citation type="submission" date="2018-01" db="EMBL/GenBank/DDBJ databases">
        <title>Draft genome sequence of Nonomuraea sp. KC333.</title>
        <authorList>
            <person name="Sahin N."/>
            <person name="Saygin H."/>
            <person name="Ay H."/>
        </authorList>
    </citation>
    <scope>NUCLEOTIDE SEQUENCE [LARGE SCALE GENOMIC DNA]</scope>
    <source>
        <strain evidence="1 2">KC333</strain>
    </source>
</reference>
<comment type="caution">
    <text evidence="1">The sequence shown here is derived from an EMBL/GenBank/DDBJ whole genome shotgun (WGS) entry which is preliminary data.</text>
</comment>
<name>A0A2W2DS13_9ACTN</name>
<dbReference type="Proteomes" id="UP000249304">
    <property type="component" value="Unassembled WGS sequence"/>
</dbReference>
<protein>
    <submittedName>
        <fullName evidence="1">Uncharacterized protein</fullName>
    </submittedName>
</protein>
<dbReference type="AlphaFoldDB" id="A0A2W2DS13"/>
<gene>
    <name evidence="1" type="ORF">C1J01_30105</name>
</gene>